<protein>
    <submittedName>
        <fullName evidence="1">Uncharacterized protein</fullName>
    </submittedName>
</protein>
<dbReference type="GeneID" id="72429371"/>
<name>A0A0H3K7Y0_SYNP6</name>
<evidence type="ECO:0000313" key="2">
    <source>
        <dbReference type="Proteomes" id="UP000001175"/>
    </source>
</evidence>
<evidence type="ECO:0000313" key="1">
    <source>
        <dbReference type="EMBL" id="BAD79164.1"/>
    </source>
</evidence>
<dbReference type="Proteomes" id="UP000001175">
    <property type="component" value="Chromosome"/>
</dbReference>
<dbReference type="eggNOG" id="ENOG502ZT3W">
    <property type="taxonomic scope" value="Bacteria"/>
</dbReference>
<dbReference type="KEGG" id="syc:syc0974_d"/>
<dbReference type="EMBL" id="AP008231">
    <property type="protein sequence ID" value="BAD79164.1"/>
    <property type="molecule type" value="Genomic_DNA"/>
</dbReference>
<organism evidence="1 2">
    <name type="scientific">Synechococcus sp. (strain ATCC 27144 / PCC 6301 / SAUG 1402/1)</name>
    <name type="common">Anacystis nidulans</name>
    <dbReference type="NCBI Taxonomy" id="269084"/>
    <lineage>
        <taxon>Bacteria</taxon>
        <taxon>Bacillati</taxon>
        <taxon>Cyanobacteriota</taxon>
        <taxon>Cyanophyceae</taxon>
        <taxon>Synechococcales</taxon>
        <taxon>Synechococcaceae</taxon>
        <taxon>Synechococcus</taxon>
    </lineage>
</organism>
<proteinExistence type="predicted"/>
<dbReference type="AlphaFoldDB" id="A0A0H3K7Y0"/>
<reference evidence="1 2" key="1">
    <citation type="journal article" date="2007" name="Photosyn. Res.">
        <title>Complete nucleotide sequence of the freshwater unicellular cyanobacterium Synechococcus elongatus PCC 6301 chromosome: gene content and organization.</title>
        <authorList>
            <person name="Sugita C."/>
            <person name="Ogata K."/>
            <person name="Shikata M."/>
            <person name="Jikuya H."/>
            <person name="Takano J."/>
            <person name="Furumichi M."/>
            <person name="Kanehisa M."/>
            <person name="Omata T."/>
            <person name="Sugiura M."/>
            <person name="Sugita M."/>
        </authorList>
    </citation>
    <scope>NUCLEOTIDE SEQUENCE [LARGE SCALE GENOMIC DNA]</scope>
    <source>
        <strain evidence="2">ATCC 27144 / PCC 6301 / SAUG 1402/1</strain>
    </source>
</reference>
<dbReference type="RefSeq" id="WP_011243286.1">
    <property type="nucleotide sequence ID" value="NC_006576.1"/>
</dbReference>
<gene>
    <name evidence="1" type="ordered locus">syc0974_d</name>
</gene>
<sequence length="169" mass="18973">MGRLVSLQIITPIEQTAALFELIIQKTMPATEQELRSILATQIAPPDICLCFVVALDEVIQTLETQALELADHVAIGCVWTAFSFGDRYLLTTATSSYSAMARAFEESQSIQSLFADIAQQSASEALFLIDDWNQSHLLWRSDHTTLKDNWISNHPVDQCCREIMVPFH</sequence>
<accession>A0A0H3K7Y0</accession>